<keyword evidence="4" id="KW-1185">Reference proteome</keyword>
<feature type="region of interest" description="Disordered" evidence="1">
    <location>
        <begin position="132"/>
        <end position="162"/>
    </location>
</feature>
<dbReference type="EnsemblMetazoa" id="CJA23545.1">
    <property type="protein sequence ID" value="CJA23545.1"/>
    <property type="gene ID" value="WBGene00179117"/>
</dbReference>
<evidence type="ECO:0000256" key="2">
    <source>
        <dbReference type="SAM" id="SignalP"/>
    </source>
</evidence>
<reference evidence="4" key="1">
    <citation type="submission" date="2010-08" db="EMBL/GenBank/DDBJ databases">
        <authorList>
            <consortium name="Caenorhabditis japonica Sequencing Consortium"/>
            <person name="Wilson R.K."/>
        </authorList>
    </citation>
    <scope>NUCLEOTIDE SEQUENCE [LARGE SCALE GENOMIC DNA]</scope>
    <source>
        <strain evidence="4">DF5081</strain>
    </source>
</reference>
<proteinExistence type="predicted"/>
<sequence length="178" mass="20355">MFFSLLLLLSWCRLLIRGWIRSQAIASVHSYVDSIAIKETVFRISGNQPAFNNKKGSRQFKTPCRNAEAEIPLRKTTILASLDEFRIPMVTPLICFDPDTQFCGWKYTSPWFTLKKPSRQIATTTSVLTPISSSLRRRKSTTARTSTTSRMQSQSTFPNTDVSATRQFEFHSNQQHTL</sequence>
<feature type="signal peptide" evidence="2">
    <location>
        <begin position="1"/>
        <end position="18"/>
    </location>
</feature>
<feature type="compositionally biased region" description="Low complexity" evidence="1">
    <location>
        <begin position="142"/>
        <end position="156"/>
    </location>
</feature>
<name>A0A8R1E643_CAEJA</name>
<evidence type="ECO:0000256" key="1">
    <source>
        <dbReference type="SAM" id="MobiDB-lite"/>
    </source>
</evidence>
<evidence type="ECO:0008006" key="5">
    <source>
        <dbReference type="Google" id="ProtNLM"/>
    </source>
</evidence>
<protein>
    <recommendedName>
        <fullName evidence="5">Secreted protein</fullName>
    </recommendedName>
</protein>
<dbReference type="AlphaFoldDB" id="A0A8R1E643"/>
<keyword evidence="2" id="KW-0732">Signal</keyword>
<reference evidence="3" key="2">
    <citation type="submission" date="2022-06" db="UniProtKB">
        <authorList>
            <consortium name="EnsemblMetazoa"/>
        </authorList>
    </citation>
    <scope>IDENTIFICATION</scope>
    <source>
        <strain evidence="3">DF5081</strain>
    </source>
</reference>
<accession>A0A8R1E643</accession>
<evidence type="ECO:0000313" key="4">
    <source>
        <dbReference type="Proteomes" id="UP000005237"/>
    </source>
</evidence>
<dbReference type="Proteomes" id="UP000005237">
    <property type="component" value="Unassembled WGS sequence"/>
</dbReference>
<evidence type="ECO:0000313" key="3">
    <source>
        <dbReference type="EnsemblMetazoa" id="CJA23545.1"/>
    </source>
</evidence>
<organism evidence="3 4">
    <name type="scientific">Caenorhabditis japonica</name>
    <dbReference type="NCBI Taxonomy" id="281687"/>
    <lineage>
        <taxon>Eukaryota</taxon>
        <taxon>Metazoa</taxon>
        <taxon>Ecdysozoa</taxon>
        <taxon>Nematoda</taxon>
        <taxon>Chromadorea</taxon>
        <taxon>Rhabditida</taxon>
        <taxon>Rhabditina</taxon>
        <taxon>Rhabditomorpha</taxon>
        <taxon>Rhabditoidea</taxon>
        <taxon>Rhabditidae</taxon>
        <taxon>Peloderinae</taxon>
        <taxon>Caenorhabditis</taxon>
    </lineage>
</organism>
<feature type="chain" id="PRO_5035718884" description="Secreted protein" evidence="2">
    <location>
        <begin position="19"/>
        <end position="178"/>
    </location>
</feature>